<protein>
    <submittedName>
        <fullName evidence="2">Uncharacterized protein</fullName>
    </submittedName>
</protein>
<dbReference type="OrthoDB" id="3327199at2759"/>
<feature type="compositionally biased region" description="Acidic residues" evidence="1">
    <location>
        <begin position="304"/>
        <end position="314"/>
    </location>
</feature>
<feature type="compositionally biased region" description="Basic residues" evidence="1">
    <location>
        <begin position="284"/>
        <end position="299"/>
    </location>
</feature>
<dbReference type="AlphaFoldDB" id="A0A9P6DMY3"/>
<gene>
    <name evidence="2" type="ORF">BS47DRAFT_1366685</name>
</gene>
<proteinExistence type="predicted"/>
<evidence type="ECO:0000313" key="2">
    <source>
        <dbReference type="EMBL" id="KAF9507412.1"/>
    </source>
</evidence>
<evidence type="ECO:0000256" key="1">
    <source>
        <dbReference type="SAM" id="MobiDB-lite"/>
    </source>
</evidence>
<comment type="caution">
    <text evidence="2">The sequence shown here is derived from an EMBL/GenBank/DDBJ whole genome shotgun (WGS) entry which is preliminary data.</text>
</comment>
<keyword evidence="3" id="KW-1185">Reference proteome</keyword>
<reference evidence="2" key="1">
    <citation type="journal article" date="2020" name="Nat. Commun.">
        <title>Large-scale genome sequencing of mycorrhizal fungi provides insights into the early evolution of symbiotic traits.</title>
        <authorList>
            <person name="Miyauchi S."/>
            <person name="Kiss E."/>
            <person name="Kuo A."/>
            <person name="Drula E."/>
            <person name="Kohler A."/>
            <person name="Sanchez-Garcia M."/>
            <person name="Morin E."/>
            <person name="Andreopoulos B."/>
            <person name="Barry K.W."/>
            <person name="Bonito G."/>
            <person name="Buee M."/>
            <person name="Carver A."/>
            <person name="Chen C."/>
            <person name="Cichocki N."/>
            <person name="Clum A."/>
            <person name="Culley D."/>
            <person name="Crous P.W."/>
            <person name="Fauchery L."/>
            <person name="Girlanda M."/>
            <person name="Hayes R.D."/>
            <person name="Keri Z."/>
            <person name="LaButti K."/>
            <person name="Lipzen A."/>
            <person name="Lombard V."/>
            <person name="Magnuson J."/>
            <person name="Maillard F."/>
            <person name="Murat C."/>
            <person name="Nolan M."/>
            <person name="Ohm R.A."/>
            <person name="Pangilinan J."/>
            <person name="Pereira M.F."/>
            <person name="Perotto S."/>
            <person name="Peter M."/>
            <person name="Pfister S."/>
            <person name="Riley R."/>
            <person name="Sitrit Y."/>
            <person name="Stielow J.B."/>
            <person name="Szollosi G."/>
            <person name="Zifcakova L."/>
            <person name="Stursova M."/>
            <person name="Spatafora J.W."/>
            <person name="Tedersoo L."/>
            <person name="Vaario L.M."/>
            <person name="Yamada A."/>
            <person name="Yan M."/>
            <person name="Wang P."/>
            <person name="Xu J."/>
            <person name="Bruns T."/>
            <person name="Baldrian P."/>
            <person name="Vilgalys R."/>
            <person name="Dunand C."/>
            <person name="Henrissat B."/>
            <person name="Grigoriev I.V."/>
            <person name="Hibbett D."/>
            <person name="Nagy L.G."/>
            <person name="Martin F.M."/>
        </authorList>
    </citation>
    <scope>NUCLEOTIDE SEQUENCE</scope>
    <source>
        <strain evidence="2">UP504</strain>
    </source>
</reference>
<evidence type="ECO:0000313" key="3">
    <source>
        <dbReference type="Proteomes" id="UP000886523"/>
    </source>
</evidence>
<accession>A0A9P6DMY3</accession>
<name>A0A9P6DMY3_9AGAM</name>
<organism evidence="2 3">
    <name type="scientific">Hydnum rufescens UP504</name>
    <dbReference type="NCBI Taxonomy" id="1448309"/>
    <lineage>
        <taxon>Eukaryota</taxon>
        <taxon>Fungi</taxon>
        <taxon>Dikarya</taxon>
        <taxon>Basidiomycota</taxon>
        <taxon>Agaricomycotina</taxon>
        <taxon>Agaricomycetes</taxon>
        <taxon>Cantharellales</taxon>
        <taxon>Hydnaceae</taxon>
        <taxon>Hydnum</taxon>
    </lineage>
</organism>
<dbReference type="EMBL" id="MU129082">
    <property type="protein sequence ID" value="KAF9507412.1"/>
    <property type="molecule type" value="Genomic_DNA"/>
</dbReference>
<sequence>MTDTLLPSSQANAFKGAKAQAAALSRADWEEFNKAIEDLKQVIASGVDAIHNNFKSNGKKGCKRMSSITISHAEVLIPLLDSPHFPGNPYKAKYIELLRSIKSGKTSFEDIVNQETPEEEEYAKMLHQGLAVKEIQHGVDKLTSIATELNEKCSAEVLLVVTKGRMEDTYMPYRWASSKAQFYWSVLADQDLSNHTCMQEACTIAMVNGEITGQPNAIMAWKPHPYLQLVIDYGVEIDMMNYPAMEGKEYQMGHVNARATQGMKSTDNNAPQGEDNAESSSQGSKHKHKGSARTSKCPKKSQEFIDDDDDDTSM</sequence>
<feature type="region of interest" description="Disordered" evidence="1">
    <location>
        <begin position="262"/>
        <end position="314"/>
    </location>
</feature>
<feature type="compositionally biased region" description="Polar residues" evidence="1">
    <location>
        <begin position="262"/>
        <end position="271"/>
    </location>
</feature>
<dbReference type="Proteomes" id="UP000886523">
    <property type="component" value="Unassembled WGS sequence"/>
</dbReference>